<comment type="caution">
    <text evidence="3">The sequence shown here is derived from an EMBL/GenBank/DDBJ whole genome shotgun (WGS) entry which is preliminary data.</text>
</comment>
<dbReference type="EMBL" id="AUZM01000102">
    <property type="protein sequence ID" value="ERT04360.1"/>
    <property type="molecule type" value="Genomic_DNA"/>
</dbReference>
<organism evidence="3 4">
    <name type="scientific">Lyngbya aestuarii BL J</name>
    <dbReference type="NCBI Taxonomy" id="1348334"/>
    <lineage>
        <taxon>Bacteria</taxon>
        <taxon>Bacillati</taxon>
        <taxon>Cyanobacteriota</taxon>
        <taxon>Cyanophyceae</taxon>
        <taxon>Oscillatoriophycideae</taxon>
        <taxon>Oscillatoriales</taxon>
        <taxon>Microcoleaceae</taxon>
        <taxon>Lyngbya</taxon>
    </lineage>
</organism>
<keyword evidence="3" id="KW-0808">Transferase</keyword>
<gene>
    <name evidence="3" type="ORF">M595_5688</name>
</gene>
<reference evidence="3 4" key="1">
    <citation type="journal article" date="2013" name="Front. Microbiol.">
        <title>Comparative genomic analyses of the cyanobacterium, Lyngbya aestuarii BL J, a powerful hydrogen producer.</title>
        <authorList>
            <person name="Kothari A."/>
            <person name="Vaughn M."/>
            <person name="Garcia-Pichel F."/>
        </authorList>
    </citation>
    <scope>NUCLEOTIDE SEQUENCE [LARGE SCALE GENOMIC DNA]</scope>
    <source>
        <strain evidence="3 4">BL J</strain>
    </source>
</reference>
<feature type="domain" description="Glycosyltransferase subfamily 4-like N-terminal" evidence="2">
    <location>
        <begin position="16"/>
        <end position="191"/>
    </location>
</feature>
<evidence type="ECO:0000313" key="4">
    <source>
        <dbReference type="Proteomes" id="UP000017127"/>
    </source>
</evidence>
<dbReference type="InterPro" id="IPR050194">
    <property type="entry name" value="Glycosyltransferase_grp1"/>
</dbReference>
<name>U7QBE7_9CYAN</name>
<dbReference type="PATRIC" id="fig|1348334.3.peg.5462"/>
<protein>
    <submittedName>
        <fullName evidence="3">Glycosyl transferases group 1 family protein</fullName>
    </submittedName>
</protein>
<dbReference type="PANTHER" id="PTHR45947">
    <property type="entry name" value="SULFOQUINOVOSYL TRANSFERASE SQD2"/>
    <property type="match status" value="1"/>
</dbReference>
<dbReference type="InterPro" id="IPR028098">
    <property type="entry name" value="Glyco_trans_4-like_N"/>
</dbReference>
<keyword evidence="4" id="KW-1185">Reference proteome</keyword>
<evidence type="ECO:0000259" key="1">
    <source>
        <dbReference type="Pfam" id="PF00534"/>
    </source>
</evidence>
<dbReference type="InterPro" id="IPR001296">
    <property type="entry name" value="Glyco_trans_1"/>
</dbReference>
<dbReference type="RefSeq" id="WP_023069357.1">
    <property type="nucleotide sequence ID" value="NZ_AUZM01000102.1"/>
</dbReference>
<evidence type="ECO:0000313" key="3">
    <source>
        <dbReference type="EMBL" id="ERT04360.1"/>
    </source>
</evidence>
<sequence>MKIAILTSGFPPVLDGVSVSGLYRVQKLSQWGHEVLVCYPDYSPLADLYPNWKDYVGDILPGVRVVGLESTPMFGVDFERNVSWKSYPTVVRELENFQPDVIHVDEPERLFFGFFRLAGLNYAQKFGIPCVSFFRTNFIEYAEDFLPVPSLMIPMIQGIVGKIFALIYNAYDRTLVSSRITVEKLEKMGIKNLQYANLLGFDAGQFNPNLRQEGFFEQRYGLPDVDRKVKLIFLGRLTPDKGWMFTLRTFERLVKMLDPDQFAVLIAGDGPMRSQIEQHLSPLIGSVHLLGRVPPAEVPAILANSDVHVTASEKETRGLTILEAFATGIPAIAPRAGGVVENIQTGENGFLYMPQDCEDFAEKLKQLIENSDLRKQMGFKGLCCVADYSWDQTVKNLVKIWEAEITNKKQIHPNTSSLKINQT</sequence>
<dbReference type="Pfam" id="PF13439">
    <property type="entry name" value="Glyco_transf_4"/>
    <property type="match status" value="1"/>
</dbReference>
<dbReference type="Gene3D" id="3.40.50.2000">
    <property type="entry name" value="Glycogen Phosphorylase B"/>
    <property type="match status" value="2"/>
</dbReference>
<dbReference type="Proteomes" id="UP000017127">
    <property type="component" value="Unassembled WGS sequence"/>
</dbReference>
<feature type="domain" description="Glycosyl transferase family 1" evidence="1">
    <location>
        <begin position="226"/>
        <end position="378"/>
    </location>
</feature>
<dbReference type="PANTHER" id="PTHR45947:SF3">
    <property type="entry name" value="SULFOQUINOVOSYL TRANSFERASE SQD2"/>
    <property type="match status" value="1"/>
</dbReference>
<accession>U7QBE7</accession>
<dbReference type="SUPFAM" id="SSF53756">
    <property type="entry name" value="UDP-Glycosyltransferase/glycogen phosphorylase"/>
    <property type="match status" value="1"/>
</dbReference>
<dbReference type="OrthoDB" id="9802525at2"/>
<evidence type="ECO:0000259" key="2">
    <source>
        <dbReference type="Pfam" id="PF13439"/>
    </source>
</evidence>
<dbReference type="AlphaFoldDB" id="U7QBE7"/>
<proteinExistence type="predicted"/>
<dbReference type="Pfam" id="PF00534">
    <property type="entry name" value="Glycos_transf_1"/>
    <property type="match status" value="1"/>
</dbReference>
<dbReference type="GO" id="GO:0016757">
    <property type="term" value="F:glycosyltransferase activity"/>
    <property type="evidence" value="ECO:0007669"/>
    <property type="project" value="InterPro"/>
</dbReference>